<protein>
    <submittedName>
        <fullName evidence="2">GNAT family protein</fullName>
        <ecNumber evidence="2">2.-.-.-</ecNumber>
    </submittedName>
</protein>
<dbReference type="EC" id="2.-.-.-" evidence="2"/>
<dbReference type="GO" id="GO:0016740">
    <property type="term" value="F:transferase activity"/>
    <property type="evidence" value="ECO:0007669"/>
    <property type="project" value="UniProtKB-KW"/>
</dbReference>
<dbReference type="InterPro" id="IPR016181">
    <property type="entry name" value="Acyl_CoA_acyltransferase"/>
</dbReference>
<evidence type="ECO:0000259" key="1">
    <source>
        <dbReference type="PROSITE" id="PS51186"/>
    </source>
</evidence>
<dbReference type="PANTHER" id="PTHR43441">
    <property type="entry name" value="RIBOSOMAL-PROTEIN-SERINE ACETYLTRANSFERASE"/>
    <property type="match status" value="1"/>
</dbReference>
<dbReference type="RefSeq" id="WP_345824299.1">
    <property type="nucleotide sequence ID" value="NZ_JBDIML010000002.1"/>
</dbReference>
<dbReference type="SUPFAM" id="SSF55729">
    <property type="entry name" value="Acyl-CoA N-acyltransferases (Nat)"/>
    <property type="match status" value="1"/>
</dbReference>
<dbReference type="EMBL" id="JBDIML010000002">
    <property type="protein sequence ID" value="MEN2766830.1"/>
    <property type="molecule type" value="Genomic_DNA"/>
</dbReference>
<reference evidence="2 3" key="1">
    <citation type="submission" date="2024-05" db="EMBL/GenBank/DDBJ databases">
        <authorList>
            <person name="Haq I."/>
            <person name="Ullah Z."/>
            <person name="Ahmad R."/>
            <person name="Li M."/>
            <person name="Tong Y."/>
        </authorList>
    </citation>
    <scope>NUCLEOTIDE SEQUENCE [LARGE SCALE GENOMIC DNA]</scope>
    <source>
        <strain evidence="2 3">16A2E</strain>
    </source>
</reference>
<dbReference type="Gene3D" id="3.40.630.30">
    <property type="match status" value="1"/>
</dbReference>
<keyword evidence="3" id="KW-1185">Reference proteome</keyword>
<comment type="caution">
    <text evidence="2">The sequence shown here is derived from an EMBL/GenBank/DDBJ whole genome shotgun (WGS) entry which is preliminary data.</text>
</comment>
<dbReference type="InterPro" id="IPR051908">
    <property type="entry name" value="Ribosomal_N-acetyltransferase"/>
</dbReference>
<dbReference type="PROSITE" id="PS51186">
    <property type="entry name" value="GNAT"/>
    <property type="match status" value="1"/>
</dbReference>
<evidence type="ECO:0000313" key="2">
    <source>
        <dbReference type="EMBL" id="MEN2766830.1"/>
    </source>
</evidence>
<dbReference type="Proteomes" id="UP001444625">
    <property type="component" value="Unassembled WGS sequence"/>
</dbReference>
<dbReference type="InterPro" id="IPR000182">
    <property type="entry name" value="GNAT_dom"/>
</dbReference>
<accession>A0ABU9XEX9</accession>
<proteinExistence type="predicted"/>
<dbReference type="PANTHER" id="PTHR43441:SF12">
    <property type="entry name" value="RIBOSOMAL N-ACETYLTRANSFERASE YDAF-RELATED"/>
    <property type="match status" value="1"/>
</dbReference>
<name>A0ABU9XEX9_9BACI</name>
<sequence>MFSLEIDEDLTLRLLHQGDAKDLFDLTDRSREHLREWLPWLDQTKTERDSKNFIQSAEQGFIDRNGLTLGIYYHQKLAGVIGFNSFDWTNRIGIIGYWLGEDFIGNGIMTRAAAAITEYGFHQLELNRIEIRAAVENTKSRAIPERLGYTKEGQIRHGEWLYNHYVDLVIYGMLAYEWELERS</sequence>
<evidence type="ECO:0000313" key="3">
    <source>
        <dbReference type="Proteomes" id="UP001444625"/>
    </source>
</evidence>
<feature type="domain" description="N-acetyltransferase" evidence="1">
    <location>
        <begin position="10"/>
        <end position="167"/>
    </location>
</feature>
<dbReference type="Pfam" id="PF13302">
    <property type="entry name" value="Acetyltransf_3"/>
    <property type="match status" value="1"/>
</dbReference>
<keyword evidence="2" id="KW-0808">Transferase</keyword>
<organism evidence="2 3">
    <name type="scientific">Ornithinibacillus xuwenensis</name>
    <dbReference type="NCBI Taxonomy" id="3144668"/>
    <lineage>
        <taxon>Bacteria</taxon>
        <taxon>Bacillati</taxon>
        <taxon>Bacillota</taxon>
        <taxon>Bacilli</taxon>
        <taxon>Bacillales</taxon>
        <taxon>Bacillaceae</taxon>
        <taxon>Ornithinibacillus</taxon>
    </lineage>
</organism>
<gene>
    <name evidence="2" type="ORF">ABC228_06510</name>
</gene>